<name>A0AC35GGK1_9BILA</name>
<sequence length="318" mass="37490">MFTRYYHLHKNNKIIFNDGTDKSDITKILFNEVKILCLINSSKKQIKDRAIHINATWAKRCNKYYFLTFEENINLPFLDLKVNETRLDLWNKIRAAFKWIYENEIDNFDYFLRADDDSFYIMENLRFMLLSFNKNDPLYIGARFKFGVPNGYMSGGSGVILTKAAINRLVPNFGNASICPQATSDNDDLELGICVQNLNIISVDTRDNQGRHRMFPWGPIDHIMKGLEQRHLDYLYYPYKQNKTFDCCAEHMISFHYVYGEMLYMIEFLIYHAKLIGIVDHAWIQTIISTEEEDNKLSVLEQLKKASKNVNFNRFQDL</sequence>
<organism evidence="1 2">
    <name type="scientific">Panagrolaimus sp. PS1159</name>
    <dbReference type="NCBI Taxonomy" id="55785"/>
    <lineage>
        <taxon>Eukaryota</taxon>
        <taxon>Metazoa</taxon>
        <taxon>Ecdysozoa</taxon>
        <taxon>Nematoda</taxon>
        <taxon>Chromadorea</taxon>
        <taxon>Rhabditida</taxon>
        <taxon>Tylenchina</taxon>
        <taxon>Panagrolaimomorpha</taxon>
        <taxon>Panagrolaimoidea</taxon>
        <taxon>Panagrolaimidae</taxon>
        <taxon>Panagrolaimus</taxon>
    </lineage>
</organism>
<protein>
    <submittedName>
        <fullName evidence="2">N-acetylgalactosaminide beta-1,3-galactosyltransferase</fullName>
    </submittedName>
</protein>
<accession>A0AC35GGK1</accession>
<evidence type="ECO:0000313" key="1">
    <source>
        <dbReference type="Proteomes" id="UP000887580"/>
    </source>
</evidence>
<dbReference type="Proteomes" id="UP000887580">
    <property type="component" value="Unplaced"/>
</dbReference>
<dbReference type="WBParaSite" id="PS1159_v2.g4943.t1">
    <property type="protein sequence ID" value="PS1159_v2.g4943.t1"/>
    <property type="gene ID" value="PS1159_v2.g4943"/>
</dbReference>
<proteinExistence type="predicted"/>
<evidence type="ECO:0000313" key="2">
    <source>
        <dbReference type="WBParaSite" id="PS1159_v2.g4943.t1"/>
    </source>
</evidence>
<reference evidence="2" key="1">
    <citation type="submission" date="2022-11" db="UniProtKB">
        <authorList>
            <consortium name="WormBaseParasite"/>
        </authorList>
    </citation>
    <scope>IDENTIFICATION</scope>
</reference>